<organism evidence="2 3">
    <name type="scientific">Bifidobacterium breve MCC 1128</name>
    <dbReference type="NCBI Taxonomy" id="1365965"/>
    <lineage>
        <taxon>Bacteria</taxon>
        <taxon>Bacillati</taxon>
        <taxon>Actinomycetota</taxon>
        <taxon>Actinomycetes</taxon>
        <taxon>Bifidobacteriales</taxon>
        <taxon>Bifidobacteriaceae</taxon>
        <taxon>Bifidobacterium</taxon>
    </lineage>
</organism>
<feature type="domain" description="ATPase AAA-type core" evidence="1">
    <location>
        <begin position="290"/>
        <end position="368"/>
    </location>
</feature>
<dbReference type="GO" id="GO:0005524">
    <property type="term" value="F:ATP binding"/>
    <property type="evidence" value="ECO:0007669"/>
    <property type="project" value="InterPro"/>
</dbReference>
<evidence type="ECO:0000313" key="3">
    <source>
        <dbReference type="Proteomes" id="UP000037193"/>
    </source>
</evidence>
<evidence type="ECO:0000313" key="2">
    <source>
        <dbReference type="EMBL" id="KOA40365.1"/>
    </source>
</evidence>
<dbReference type="PANTHER" id="PTHR40396">
    <property type="entry name" value="ATPASE-LIKE PROTEIN"/>
    <property type="match status" value="1"/>
</dbReference>
<dbReference type="GO" id="GO:0016887">
    <property type="term" value="F:ATP hydrolysis activity"/>
    <property type="evidence" value="ECO:0007669"/>
    <property type="project" value="InterPro"/>
</dbReference>
<dbReference type="SUPFAM" id="SSF52540">
    <property type="entry name" value="P-loop containing nucleoside triphosphate hydrolases"/>
    <property type="match status" value="1"/>
</dbReference>
<dbReference type="CDD" id="cd00267">
    <property type="entry name" value="ABC_ATPase"/>
    <property type="match status" value="1"/>
</dbReference>
<accession>A0A0L7AYS0</accession>
<feature type="domain" description="ATPase AAA-type core" evidence="1">
    <location>
        <begin position="38"/>
        <end position="122"/>
    </location>
</feature>
<dbReference type="RefSeq" id="WP_052789395.1">
    <property type="nucleotide sequence ID" value="NZ_AVQD01000010.1"/>
</dbReference>
<comment type="caution">
    <text evidence="2">The sequence shown here is derived from an EMBL/GenBank/DDBJ whole genome shotgun (WGS) entry which is preliminary data.</text>
</comment>
<dbReference type="Pfam" id="PF13304">
    <property type="entry name" value="AAA_21"/>
    <property type="match status" value="2"/>
</dbReference>
<dbReference type="AlphaFoldDB" id="A0A0L7AYS0"/>
<dbReference type="Gene3D" id="3.40.50.300">
    <property type="entry name" value="P-loop containing nucleotide triphosphate hydrolases"/>
    <property type="match status" value="2"/>
</dbReference>
<dbReference type="PANTHER" id="PTHR40396:SF1">
    <property type="entry name" value="ATPASE AAA-TYPE CORE DOMAIN-CONTAINING PROTEIN"/>
    <property type="match status" value="1"/>
</dbReference>
<sequence>MLIDFSFSNFRSFRDEQSFSMTRDERFTESNDSQQSPITAIYGANASGKSNFLKAMCAMRSMVTNSYSQGDANSDILREPFLLRENPFEEPSMFFLEFTAENHLKYQYWFRYNNKHILEEELTFFKDMGGRLSTHSSLLFSRTGNDEVKFGATFKGPRTQVRKTVGLRPNALLLSAAAAAGIECVQPVFSFFQNDMAYCVANAFEQEQPILLDQFKNKTPFSKHLASLIKYADFGISDVKSVPANIPSDIWHQFKEQMKTQIGADEGKLEEAFNIKNATQLQFTHTGGDSSSAGFGLDNESRGTVAALSFFSLALRQLSRPTVTLIDEIDTSLHPTLVAELVALYTDPATNPHGSQLIFTTHDVSLINQSGSSNRLLQPDQIWLVEKDKDGASELFPVTELGIRKEENIGKNYLNGVYGATPNPSFHTVFAQIMNGDDD</sequence>
<reference evidence="2 3" key="1">
    <citation type="journal article" date="2015" name="Int J Genomics">
        <title>Comparative Genomics Revealed Genetic Diversity and Species/Strain-Level Differences in Carbohydrate Metabolism of Three Probiotic Bifidobacterial Species.</title>
        <authorList>
            <person name="Odamaki T."/>
            <person name="Horigome A."/>
            <person name="Sugahara H."/>
            <person name="Hashikura N."/>
            <person name="Minami J."/>
            <person name="Xiao J.Z."/>
            <person name="Abe F."/>
        </authorList>
    </citation>
    <scope>NUCLEOTIDE SEQUENCE [LARGE SCALE GENOMIC DNA]</scope>
    <source>
        <strain evidence="2 3">MCC 1128</strain>
    </source>
</reference>
<proteinExistence type="predicted"/>
<dbReference type="EMBL" id="AVQD01000010">
    <property type="protein sequence ID" value="KOA40365.1"/>
    <property type="molecule type" value="Genomic_DNA"/>
</dbReference>
<gene>
    <name evidence="2" type="ORF">BBM1128_06160</name>
</gene>
<dbReference type="InterPro" id="IPR027417">
    <property type="entry name" value="P-loop_NTPase"/>
</dbReference>
<evidence type="ECO:0000259" key="1">
    <source>
        <dbReference type="Pfam" id="PF13304"/>
    </source>
</evidence>
<dbReference type="Proteomes" id="UP000037193">
    <property type="component" value="Unassembled WGS sequence"/>
</dbReference>
<name>A0A0L7AYS0_BIFBR</name>
<dbReference type="InterPro" id="IPR003959">
    <property type="entry name" value="ATPase_AAA_core"/>
</dbReference>
<protein>
    <recommendedName>
        <fullName evidence="1">ATPase AAA-type core domain-containing protein</fullName>
    </recommendedName>
</protein>
<dbReference type="PATRIC" id="fig|1365965.3.peg.1239"/>